<dbReference type="EC" id="3.1.6.6" evidence="9"/>
<dbReference type="GO" id="GO:0047753">
    <property type="term" value="F:choline-sulfatase activity"/>
    <property type="evidence" value="ECO:0007669"/>
    <property type="project" value="UniProtKB-EC"/>
</dbReference>
<dbReference type="SUPFAM" id="SSF53649">
    <property type="entry name" value="Alkaline phosphatase-like"/>
    <property type="match status" value="1"/>
</dbReference>
<evidence type="ECO:0000256" key="2">
    <source>
        <dbReference type="ARBA" id="ARBA00008779"/>
    </source>
</evidence>
<dbReference type="Pfam" id="PF00884">
    <property type="entry name" value="Sulfatase"/>
    <property type="match status" value="1"/>
</dbReference>
<dbReference type="InterPro" id="IPR035874">
    <property type="entry name" value="IDS"/>
</dbReference>
<evidence type="ECO:0000313" key="9">
    <source>
        <dbReference type="EMBL" id="TWU30873.1"/>
    </source>
</evidence>
<keyword evidence="5 9" id="KW-0378">Hydrolase</keyword>
<dbReference type="InterPro" id="IPR017850">
    <property type="entry name" value="Alkaline_phosphatase_core_sf"/>
</dbReference>
<keyword evidence="4 7" id="KW-0732">Signal</keyword>
<organism evidence="9 10">
    <name type="scientific">Novipirellula artificiosorum</name>
    <dbReference type="NCBI Taxonomy" id="2528016"/>
    <lineage>
        <taxon>Bacteria</taxon>
        <taxon>Pseudomonadati</taxon>
        <taxon>Planctomycetota</taxon>
        <taxon>Planctomycetia</taxon>
        <taxon>Pirellulales</taxon>
        <taxon>Pirellulaceae</taxon>
        <taxon>Novipirellula</taxon>
    </lineage>
</organism>
<comment type="caution">
    <text evidence="9">The sequence shown here is derived from an EMBL/GenBank/DDBJ whole genome shotgun (WGS) entry which is preliminary data.</text>
</comment>
<evidence type="ECO:0000256" key="1">
    <source>
        <dbReference type="ARBA" id="ARBA00001913"/>
    </source>
</evidence>
<feature type="chain" id="PRO_5023024722" evidence="7">
    <location>
        <begin position="19"/>
        <end position="480"/>
    </location>
</feature>
<dbReference type="AlphaFoldDB" id="A0A5C6D138"/>
<dbReference type="GO" id="GO:0004423">
    <property type="term" value="F:iduronate-2-sulfatase activity"/>
    <property type="evidence" value="ECO:0007669"/>
    <property type="project" value="InterPro"/>
</dbReference>
<evidence type="ECO:0000256" key="7">
    <source>
        <dbReference type="SAM" id="SignalP"/>
    </source>
</evidence>
<evidence type="ECO:0000256" key="5">
    <source>
        <dbReference type="ARBA" id="ARBA00022801"/>
    </source>
</evidence>
<dbReference type="GO" id="GO:0046872">
    <property type="term" value="F:metal ion binding"/>
    <property type="evidence" value="ECO:0007669"/>
    <property type="project" value="UniProtKB-KW"/>
</dbReference>
<proteinExistence type="inferred from homology"/>
<protein>
    <submittedName>
        <fullName evidence="9">Choline-sulfatase</fullName>
        <ecNumber evidence="9">3.1.6.6</ecNumber>
    </submittedName>
</protein>
<evidence type="ECO:0000256" key="6">
    <source>
        <dbReference type="ARBA" id="ARBA00022837"/>
    </source>
</evidence>
<keyword evidence="3" id="KW-0479">Metal-binding</keyword>
<dbReference type="InterPro" id="IPR000917">
    <property type="entry name" value="Sulfatase_N"/>
</dbReference>
<comment type="cofactor">
    <cofactor evidence="1">
        <name>Ca(2+)</name>
        <dbReference type="ChEBI" id="CHEBI:29108"/>
    </cofactor>
</comment>
<gene>
    <name evidence="9" type="primary">betC_31</name>
    <name evidence="9" type="ORF">Poly41_65670</name>
</gene>
<comment type="similarity">
    <text evidence="2">Belongs to the sulfatase family.</text>
</comment>
<dbReference type="OrthoDB" id="9782218at2"/>
<feature type="domain" description="Sulfatase N-terminal" evidence="8">
    <location>
        <begin position="22"/>
        <end position="371"/>
    </location>
</feature>
<dbReference type="PANTHER" id="PTHR45953:SF1">
    <property type="entry name" value="IDURONATE 2-SULFATASE"/>
    <property type="match status" value="1"/>
</dbReference>
<sequence precursor="true">MKCLTFVCLLLVSGYAKAGAVPNVLLIVADDLNCDIGPYGDRAAITPNLQRLAARGLVFERAYCQQAVCNPSRSSFLTGLRPDTVKVDDLRKYFRETAVDGTNLITLPQHFKNHGYFCQNIGKMFHNMGETQDRRSWSIDEVLFKGTHATDTVYANTPAALRERTFAKAPVAEALDVPDTAYRDGQIANLAAAMLRDHPADGQPFFLAVGFWRPHLPFVAPKKYWDLYDPEKISLPEPAAAPVDVPAIAMHDSTEIRGYDGVPKNRPFTTKEIRHYRHGYYGSISFLDTQLGEILDALDESEHAANTVVVFTSDHGFHIGEQTLWGKTTNFELDARVPLIIADPMHVAGHGKSTTALAELVDLYPTLAALARIDGDLNKRLEGDSLAPVIFDPAVCVKDAAFTQHQHPFYGPAANWKAWGYSIRTAEWRYTEWRDMEGGEVIARELYDHVHDPGESRNVATEYSEVVKFHAARLAKQFKW</sequence>
<dbReference type="CDD" id="cd16030">
    <property type="entry name" value="iduronate-2-sulfatase"/>
    <property type="match status" value="1"/>
</dbReference>
<reference evidence="9 10" key="1">
    <citation type="submission" date="2019-02" db="EMBL/GenBank/DDBJ databases">
        <title>Deep-cultivation of Planctomycetes and their phenomic and genomic characterization uncovers novel biology.</title>
        <authorList>
            <person name="Wiegand S."/>
            <person name="Jogler M."/>
            <person name="Boedeker C."/>
            <person name="Pinto D."/>
            <person name="Vollmers J."/>
            <person name="Rivas-Marin E."/>
            <person name="Kohn T."/>
            <person name="Peeters S.H."/>
            <person name="Heuer A."/>
            <person name="Rast P."/>
            <person name="Oberbeckmann S."/>
            <person name="Bunk B."/>
            <person name="Jeske O."/>
            <person name="Meyerdierks A."/>
            <person name="Storesund J.E."/>
            <person name="Kallscheuer N."/>
            <person name="Luecker S."/>
            <person name="Lage O.M."/>
            <person name="Pohl T."/>
            <person name="Merkel B.J."/>
            <person name="Hornburger P."/>
            <person name="Mueller R.-W."/>
            <person name="Bruemmer F."/>
            <person name="Labrenz M."/>
            <person name="Spormann A.M."/>
            <person name="Op Den Camp H."/>
            <person name="Overmann J."/>
            <person name="Amann R."/>
            <person name="Jetten M.S.M."/>
            <person name="Mascher T."/>
            <person name="Medema M.H."/>
            <person name="Devos D.P."/>
            <person name="Kaster A.-K."/>
            <person name="Ovreas L."/>
            <person name="Rohde M."/>
            <person name="Galperin M.Y."/>
            <person name="Jogler C."/>
        </authorList>
    </citation>
    <scope>NUCLEOTIDE SEQUENCE [LARGE SCALE GENOMIC DNA]</scope>
    <source>
        <strain evidence="9 10">Poly41</strain>
    </source>
</reference>
<name>A0A5C6D138_9BACT</name>
<dbReference type="RefSeq" id="WP_146531249.1">
    <property type="nucleotide sequence ID" value="NZ_SJPV01000020.1"/>
</dbReference>
<keyword evidence="10" id="KW-1185">Reference proteome</keyword>
<keyword evidence="6" id="KW-0106">Calcium</keyword>
<dbReference type="Gene3D" id="3.40.720.10">
    <property type="entry name" value="Alkaline Phosphatase, subunit A"/>
    <property type="match status" value="1"/>
</dbReference>
<dbReference type="PANTHER" id="PTHR45953">
    <property type="entry name" value="IDURONATE 2-SULFATASE"/>
    <property type="match status" value="1"/>
</dbReference>
<evidence type="ECO:0000259" key="8">
    <source>
        <dbReference type="Pfam" id="PF00884"/>
    </source>
</evidence>
<feature type="signal peptide" evidence="7">
    <location>
        <begin position="1"/>
        <end position="18"/>
    </location>
</feature>
<accession>A0A5C6D138</accession>
<evidence type="ECO:0000256" key="3">
    <source>
        <dbReference type="ARBA" id="ARBA00022723"/>
    </source>
</evidence>
<dbReference type="Proteomes" id="UP000319143">
    <property type="component" value="Unassembled WGS sequence"/>
</dbReference>
<evidence type="ECO:0000313" key="10">
    <source>
        <dbReference type="Proteomes" id="UP000319143"/>
    </source>
</evidence>
<dbReference type="GO" id="GO:0005737">
    <property type="term" value="C:cytoplasm"/>
    <property type="evidence" value="ECO:0007669"/>
    <property type="project" value="TreeGrafter"/>
</dbReference>
<evidence type="ECO:0000256" key="4">
    <source>
        <dbReference type="ARBA" id="ARBA00022729"/>
    </source>
</evidence>
<dbReference type="EMBL" id="SJPV01000020">
    <property type="protein sequence ID" value="TWU30873.1"/>
    <property type="molecule type" value="Genomic_DNA"/>
</dbReference>